<protein>
    <recommendedName>
        <fullName evidence="2">Integrator complex subunit 7 N-terminal domain-containing protein</fullName>
    </recommendedName>
</protein>
<gene>
    <name evidence="3" type="ORF">IWW36_002428</name>
</gene>
<accession>A0A9W8IES4</accession>
<dbReference type="InterPro" id="IPR016024">
    <property type="entry name" value="ARM-type_fold"/>
</dbReference>
<dbReference type="PANTHER" id="PTHR13322:SF2">
    <property type="entry name" value="INTEGRATOR COMPLEX SUBUNIT 7"/>
    <property type="match status" value="1"/>
</dbReference>
<evidence type="ECO:0000313" key="3">
    <source>
        <dbReference type="EMBL" id="KAJ2849701.1"/>
    </source>
</evidence>
<sequence length="919" mass="102358">MSAAVSNDSAHSSDWAFKQLFKLESKCRSPVPASQVEAIGEFPKLLDQFPFPTLVSSAFLKLGDLFRSSPNSLRYHIAQVFEASQHHLAQITQTEELLKRVVGVLYSNDPIARVLALRLIGNASAVFAKYPEAQHGILLRYQSLHPLELVAAVQTTEALLKYSPSFLSVVWKTVLSKADDVNMPDPVRVQLIRSLQHAAPNLTLSTVLYPYCQRWTYQSEVSAAIQSTALHTWKAIIQRHNELQFDDAEHISRYLAHKLGSIRCAALALLGKWQPKSQLADAEKSEQIKQRLRVLLKQQLLSDMEPTYVSELRLAAVVLARIEALSRNESSSWEAAQALASRAGQAFETATPTLPTAFQADTSTRTGVSPLLRYMVSGTMLAINIASILQNKDCQSRAAALVRDTWQALSKVDESASETKYIRRFLRVSWSWCKSVHQEPVVLESLKSAIGTPSKTIAWHIITIGASAKYFNCFADVCQHHVASFVDGLASGNFDKCAVWQAIMMLLAYRQQCLDMSAGDTATNAITQWSEHMRQLSTQPAAHADAFASTGPPGWIIQRIMAFLAASSYWEALHKLCQALPIQGLSSNVQSWLHVISNISAAEASVEDSAAFFKHIDLSLRTLRVLDKSTACTFRLLILQLRREFVRVHHEWKQMQLLASFRPAVRLVVDSLASSVQALVSQAELCENPYVDSTTQKWLSRIQQKLRSAALELSKSIDTDNPSSVAAAVLAEIGEQCMPFTPGRAFFVEPPRPAIAIETRPDFENTSDSFAVFSGTEFHFAVEGFLRLPIITLPTTFCRIHIAVWLSRQPRESYDLQTRTKYYEIAQAAVYHSNGPQAENELESTLDRATLFEVPLVDTYFTCPCAISMPSLRAIFDHVDVNIILYVHLFCGLVDSSNRTWWTGPHASYPLLVSTTAKS</sequence>
<dbReference type="AlphaFoldDB" id="A0A9W8IES4"/>
<keyword evidence="4" id="KW-1185">Reference proteome</keyword>
<proteinExistence type="inferred from homology"/>
<dbReference type="GO" id="GO:0034472">
    <property type="term" value="P:snRNA 3'-end processing"/>
    <property type="evidence" value="ECO:0007669"/>
    <property type="project" value="TreeGrafter"/>
</dbReference>
<dbReference type="InterPro" id="IPR033060">
    <property type="entry name" value="INTS7"/>
</dbReference>
<evidence type="ECO:0000259" key="2">
    <source>
        <dbReference type="Pfam" id="PF24436"/>
    </source>
</evidence>
<evidence type="ECO:0000256" key="1">
    <source>
        <dbReference type="ARBA" id="ARBA00008565"/>
    </source>
</evidence>
<comment type="caution">
    <text evidence="3">The sequence shown here is derived from an EMBL/GenBank/DDBJ whole genome shotgun (WGS) entry which is preliminary data.</text>
</comment>
<evidence type="ECO:0000313" key="4">
    <source>
        <dbReference type="Proteomes" id="UP001139887"/>
    </source>
</evidence>
<reference evidence="3" key="1">
    <citation type="submission" date="2022-07" db="EMBL/GenBank/DDBJ databases">
        <title>Phylogenomic reconstructions and comparative analyses of Kickxellomycotina fungi.</title>
        <authorList>
            <person name="Reynolds N.K."/>
            <person name="Stajich J.E."/>
            <person name="Barry K."/>
            <person name="Grigoriev I.V."/>
            <person name="Crous P."/>
            <person name="Smith M.E."/>
        </authorList>
    </citation>
    <scope>NUCLEOTIDE SEQUENCE</scope>
    <source>
        <strain evidence="3">NRRL 1566</strain>
    </source>
</reference>
<dbReference type="InterPro" id="IPR056516">
    <property type="entry name" value="INTS7_N"/>
</dbReference>
<dbReference type="EMBL" id="JANBUW010000063">
    <property type="protein sequence ID" value="KAJ2849701.1"/>
    <property type="molecule type" value="Genomic_DNA"/>
</dbReference>
<dbReference type="SUPFAM" id="SSF48371">
    <property type="entry name" value="ARM repeat"/>
    <property type="match status" value="1"/>
</dbReference>
<comment type="similarity">
    <text evidence="1">Belongs to the Integrator subunit 7 family.</text>
</comment>
<dbReference type="PANTHER" id="PTHR13322">
    <property type="entry name" value="C1ORF73 PROTEIN"/>
    <property type="match status" value="1"/>
</dbReference>
<organism evidence="3 4">
    <name type="scientific">Coemansia brasiliensis</name>
    <dbReference type="NCBI Taxonomy" id="2650707"/>
    <lineage>
        <taxon>Eukaryota</taxon>
        <taxon>Fungi</taxon>
        <taxon>Fungi incertae sedis</taxon>
        <taxon>Zoopagomycota</taxon>
        <taxon>Kickxellomycotina</taxon>
        <taxon>Kickxellomycetes</taxon>
        <taxon>Kickxellales</taxon>
        <taxon>Kickxellaceae</taxon>
        <taxon>Coemansia</taxon>
    </lineage>
</organism>
<feature type="domain" description="Integrator complex subunit 7 N-terminal" evidence="2">
    <location>
        <begin position="21"/>
        <end position="232"/>
    </location>
</feature>
<dbReference type="Proteomes" id="UP001139887">
    <property type="component" value="Unassembled WGS sequence"/>
</dbReference>
<dbReference type="GO" id="GO:0032039">
    <property type="term" value="C:integrator complex"/>
    <property type="evidence" value="ECO:0007669"/>
    <property type="project" value="InterPro"/>
</dbReference>
<dbReference type="Pfam" id="PF24436">
    <property type="entry name" value="INTS7_N"/>
    <property type="match status" value="1"/>
</dbReference>
<name>A0A9W8IES4_9FUNG</name>
<dbReference type="OrthoDB" id="275783at2759"/>